<dbReference type="EMBL" id="NHNT01000004">
    <property type="protein sequence ID" value="OUZ39366.1"/>
    <property type="molecule type" value="Genomic_DNA"/>
</dbReference>
<dbReference type="Gene3D" id="6.10.340.10">
    <property type="match status" value="1"/>
</dbReference>
<dbReference type="PANTHER" id="PTHR32089">
    <property type="entry name" value="METHYL-ACCEPTING CHEMOTAXIS PROTEIN MCPB"/>
    <property type="match status" value="1"/>
</dbReference>
<comment type="caution">
    <text evidence="10">The sequence shown here is derived from an EMBL/GenBank/DDBJ whole genome shotgun (WGS) entry which is preliminary data.</text>
</comment>
<proteinExistence type="inferred from homology"/>
<dbReference type="SUPFAM" id="SSF58104">
    <property type="entry name" value="Methyl-accepting chemotaxis protein (MCP) signaling domain"/>
    <property type="match status" value="1"/>
</dbReference>
<sequence length="657" mass="71611">MQFKSLKTRLMIILLLVGIIPVFTTVTYNYFATSNSFEDIQFDKQNEIEQGVSQYFEKTAADLQYLAELYAKDPEIQQLLMNTDRAAVQSAGEALFNKLNAQHKLAVMEIGDEKGKVYLRGHNPTKFGDDKSDIPAIQGALEGNAYSGFEYGSSGLAVRAFAPIEVNEQIVGTLQIGLGNEFIAEVQNLFPGMSLQLLNGEGEIVESSEQANIGAKLNGQAVSDVLAGKSSHYKNDGDHIIESFLPMEDPAAVSVIGGIHLIQNIEKTQSAMASMINMSAAILIITIILAVLVAFFFSRSITKPIIHTSKLMHVLSRGVLTQRMDDHNRHDEIGRLMTDMKVMQEQLHGTISEVSFASSSVKAQSTMLAQSTNEVSTGALAIAETMEALSRGIETQTNEITEVYEAVTDFSQTLKETTEQGTKLETLSYNVLSLSSEGTKMMGTSNGQMEQIHEMMQTAIEKMGDLGQRVGQISSFVKIIEDVANQTNLLALNASIEAARAGEHGKGFAVVAEEVRKLAEQVAKSVTEITTIVGTIQYGTKELSNSLQQGFTTVEAGSSQLADTAETFREIEHSVLKMDQFMKQVLVQLEAMNKEGQNINDSMQEISAITEETTASVEETTATVVQTSATMENVAATTEQLAELAEKLDAIVKEYKV</sequence>
<feature type="domain" description="HAMP" evidence="9">
    <location>
        <begin position="299"/>
        <end position="352"/>
    </location>
</feature>
<dbReference type="Proteomes" id="UP000196594">
    <property type="component" value="Unassembled WGS sequence"/>
</dbReference>
<keyword evidence="2" id="KW-1003">Cell membrane</keyword>
<dbReference type="PROSITE" id="PS50111">
    <property type="entry name" value="CHEMOTAXIS_TRANSDUC_2"/>
    <property type="match status" value="1"/>
</dbReference>
<dbReference type="Pfam" id="PF00672">
    <property type="entry name" value="HAMP"/>
    <property type="match status" value="1"/>
</dbReference>
<dbReference type="Gene3D" id="1.10.287.950">
    <property type="entry name" value="Methyl-accepting chemotaxis protein"/>
    <property type="match status" value="1"/>
</dbReference>
<keyword evidence="4 6" id="KW-0807">Transducer</keyword>
<accession>A0ABX3ZI60</accession>
<dbReference type="Pfam" id="PF00015">
    <property type="entry name" value="MCPsignal"/>
    <property type="match status" value="1"/>
</dbReference>
<feature type="transmembrane region" description="Helical" evidence="7">
    <location>
        <begin position="275"/>
        <end position="297"/>
    </location>
</feature>
<name>A0ABX3ZI60_9BACL</name>
<keyword evidence="7" id="KW-1133">Transmembrane helix</keyword>
<comment type="subcellular location">
    <subcellularLocation>
        <location evidence="1">Cell membrane</location>
    </subcellularLocation>
</comment>
<dbReference type="RefSeq" id="WP_087617193.1">
    <property type="nucleotide sequence ID" value="NZ_JAFBEY010000003.1"/>
</dbReference>
<evidence type="ECO:0000256" key="7">
    <source>
        <dbReference type="SAM" id="Phobius"/>
    </source>
</evidence>
<evidence type="ECO:0000313" key="11">
    <source>
        <dbReference type="Proteomes" id="UP000196594"/>
    </source>
</evidence>
<dbReference type="SUPFAM" id="SSF103190">
    <property type="entry name" value="Sensory domain-like"/>
    <property type="match status" value="1"/>
</dbReference>
<keyword evidence="11" id="KW-1185">Reference proteome</keyword>
<evidence type="ECO:0000256" key="6">
    <source>
        <dbReference type="PROSITE-ProRule" id="PRU00284"/>
    </source>
</evidence>
<evidence type="ECO:0000256" key="1">
    <source>
        <dbReference type="ARBA" id="ARBA00004236"/>
    </source>
</evidence>
<dbReference type="Gene3D" id="3.30.450.20">
    <property type="entry name" value="PAS domain"/>
    <property type="match status" value="1"/>
</dbReference>
<dbReference type="SMART" id="SM00304">
    <property type="entry name" value="HAMP"/>
    <property type="match status" value="2"/>
</dbReference>
<dbReference type="InterPro" id="IPR003660">
    <property type="entry name" value="HAMP_dom"/>
</dbReference>
<evidence type="ECO:0000259" key="8">
    <source>
        <dbReference type="PROSITE" id="PS50111"/>
    </source>
</evidence>
<evidence type="ECO:0000259" key="9">
    <source>
        <dbReference type="PROSITE" id="PS50885"/>
    </source>
</evidence>
<dbReference type="SMART" id="SM00283">
    <property type="entry name" value="MA"/>
    <property type="match status" value="1"/>
</dbReference>
<dbReference type="PANTHER" id="PTHR32089:SF112">
    <property type="entry name" value="LYSOZYME-LIKE PROTEIN-RELATED"/>
    <property type="match status" value="1"/>
</dbReference>
<gene>
    <name evidence="10" type="ORF">CBM15_08930</name>
</gene>
<dbReference type="InterPro" id="IPR004089">
    <property type="entry name" value="MCPsignal_dom"/>
</dbReference>
<comment type="similarity">
    <text evidence="5">Belongs to the methyl-accepting chemotaxis (MCP) protein family.</text>
</comment>
<evidence type="ECO:0000256" key="3">
    <source>
        <dbReference type="ARBA" id="ARBA00023136"/>
    </source>
</evidence>
<evidence type="ECO:0000256" key="4">
    <source>
        <dbReference type="ARBA" id="ARBA00023224"/>
    </source>
</evidence>
<feature type="domain" description="Methyl-accepting transducer" evidence="8">
    <location>
        <begin position="371"/>
        <end position="621"/>
    </location>
</feature>
<dbReference type="InterPro" id="IPR029150">
    <property type="entry name" value="dCache_3"/>
</dbReference>
<dbReference type="CDD" id="cd11386">
    <property type="entry name" value="MCP_signal"/>
    <property type="match status" value="1"/>
</dbReference>
<evidence type="ECO:0000256" key="2">
    <source>
        <dbReference type="ARBA" id="ARBA00022475"/>
    </source>
</evidence>
<dbReference type="CDD" id="cd06225">
    <property type="entry name" value="HAMP"/>
    <property type="match status" value="1"/>
</dbReference>
<protein>
    <submittedName>
        <fullName evidence="10">Chemotaxis protein</fullName>
    </submittedName>
</protein>
<evidence type="ECO:0000313" key="10">
    <source>
        <dbReference type="EMBL" id="OUZ39366.1"/>
    </source>
</evidence>
<keyword evidence="3 7" id="KW-0472">Membrane</keyword>
<feature type="transmembrane region" description="Helical" evidence="7">
    <location>
        <begin position="12"/>
        <end position="31"/>
    </location>
</feature>
<evidence type="ECO:0000256" key="5">
    <source>
        <dbReference type="ARBA" id="ARBA00029447"/>
    </source>
</evidence>
<keyword evidence="7" id="KW-0812">Transmembrane</keyword>
<reference evidence="10 11" key="1">
    <citation type="journal article" date="2017" name="Int. J. Syst. Evol. Microbiol.">
        <title>Solibacillus kalamii sp. nov., isolated from a high-efficiency particulate arrestance filter system used in the International Space Station.</title>
        <authorList>
            <person name="Checinska Sielaff A."/>
            <person name="Kumar R.M."/>
            <person name="Pal D."/>
            <person name="Mayilraj S."/>
            <person name="Venkateswaran K."/>
        </authorList>
    </citation>
    <scope>NUCLEOTIDE SEQUENCE [LARGE SCALE GENOMIC DNA]</scope>
    <source>
        <strain evidence="10 11">ISSFR-015</strain>
    </source>
</reference>
<dbReference type="Pfam" id="PF14827">
    <property type="entry name" value="dCache_3"/>
    <property type="match status" value="1"/>
</dbReference>
<dbReference type="InterPro" id="IPR029151">
    <property type="entry name" value="Sensor-like_sf"/>
</dbReference>
<dbReference type="PROSITE" id="PS50885">
    <property type="entry name" value="HAMP"/>
    <property type="match status" value="1"/>
</dbReference>
<organism evidence="10 11">
    <name type="scientific">Solibacillus kalamii</name>
    <dbReference type="NCBI Taxonomy" id="1748298"/>
    <lineage>
        <taxon>Bacteria</taxon>
        <taxon>Bacillati</taxon>
        <taxon>Bacillota</taxon>
        <taxon>Bacilli</taxon>
        <taxon>Bacillales</taxon>
        <taxon>Caryophanaceae</taxon>
        <taxon>Solibacillus</taxon>
    </lineage>
</organism>